<keyword evidence="16" id="KW-1185">Reference proteome</keyword>
<dbReference type="InterPro" id="IPR048283">
    <property type="entry name" value="AdoMetDC-like"/>
</dbReference>
<comment type="catalytic activity">
    <reaction evidence="14">
        <text>S-adenosyl-L-methionine + H(+) = S-adenosyl 3-(methylsulfanyl)propylamine + CO2</text>
        <dbReference type="Rhea" id="RHEA:15981"/>
        <dbReference type="ChEBI" id="CHEBI:15378"/>
        <dbReference type="ChEBI" id="CHEBI:16526"/>
        <dbReference type="ChEBI" id="CHEBI:57443"/>
        <dbReference type="ChEBI" id="CHEBI:59789"/>
        <dbReference type="EC" id="4.1.1.50"/>
    </reaction>
</comment>
<gene>
    <name evidence="15" type="ORF">LSAA_6580</name>
</gene>
<dbReference type="PROSITE" id="PS01336">
    <property type="entry name" value="ADOMETDC"/>
    <property type="match status" value="1"/>
</dbReference>
<keyword evidence="5" id="KW-0949">S-adenosyl-L-methionine</keyword>
<proteinExistence type="inferred from homology"/>
<accession>A0A7R8CMD0</accession>
<dbReference type="EMBL" id="HG994581">
    <property type="protein sequence ID" value="CAF2865651.1"/>
    <property type="molecule type" value="Genomic_DNA"/>
</dbReference>
<evidence type="ECO:0000256" key="8">
    <source>
        <dbReference type="ARBA" id="ARBA00023066"/>
    </source>
</evidence>
<evidence type="ECO:0000256" key="5">
    <source>
        <dbReference type="ARBA" id="ARBA00022691"/>
    </source>
</evidence>
<dbReference type="Gene3D" id="3.60.90.10">
    <property type="entry name" value="S-adenosylmethionine decarboxylase"/>
    <property type="match status" value="1"/>
</dbReference>
<evidence type="ECO:0000256" key="7">
    <source>
        <dbReference type="ARBA" id="ARBA00022813"/>
    </source>
</evidence>
<dbReference type="GO" id="GO:0005829">
    <property type="term" value="C:cytosol"/>
    <property type="evidence" value="ECO:0007669"/>
    <property type="project" value="TreeGrafter"/>
</dbReference>
<dbReference type="SUPFAM" id="SSF56276">
    <property type="entry name" value="S-adenosylmethionine decarboxylase"/>
    <property type="match status" value="1"/>
</dbReference>
<comment type="similarity">
    <text evidence="3">Belongs to the eukaryotic AdoMetDC family.</text>
</comment>
<organism evidence="15 16">
    <name type="scientific">Lepeophtheirus salmonis</name>
    <name type="common">Salmon louse</name>
    <name type="synonym">Caligus salmonis</name>
    <dbReference type="NCBI Taxonomy" id="72036"/>
    <lineage>
        <taxon>Eukaryota</taxon>
        <taxon>Metazoa</taxon>
        <taxon>Ecdysozoa</taxon>
        <taxon>Arthropoda</taxon>
        <taxon>Crustacea</taxon>
        <taxon>Multicrustacea</taxon>
        <taxon>Hexanauplia</taxon>
        <taxon>Copepoda</taxon>
        <taxon>Siphonostomatoida</taxon>
        <taxon>Caligidae</taxon>
        <taxon>Lepeophtheirus</taxon>
    </lineage>
</organism>
<keyword evidence="13" id="KW-0670">Pyruvate</keyword>
<sequence length="349" mass="40527">MCPTKFEENNISKSSLATEYNQVSSDDNFFEGVEKLLEVWFTTSKTNVNECDLRKIPRECLELLLENVQCSIVSSSSNAILDAYVLSESSLFVSQRRFILKTCGTTTPLQCLDELYRLVKKYTGFDEFEEIFYSRKNFKKPELQYKPHKSFDQEAALLDKIFPDGSAYCMGSMNKDCWYLYALNPLDRYVSGRLDEEPDQTIEIIMTELDPEVMDIFYESNSKDGRDATIKSGIDKILPNMEIDDFLFKPCGYSMNGILRNDTNDFGLGEYCTIHITPEPEFSYVSFETLFVQGNFWSLFFSNRKSKSVDSHKELFKATNMGEWVRNGFQYSNFQNYDLTYSHFVRFPS</sequence>
<evidence type="ECO:0000256" key="14">
    <source>
        <dbReference type="ARBA" id="ARBA00048112"/>
    </source>
</evidence>
<keyword evidence="12" id="KW-0704">Schiff base</keyword>
<dbReference type="AlphaFoldDB" id="A0A7R8CMD0"/>
<reference evidence="15" key="1">
    <citation type="submission" date="2021-02" db="EMBL/GenBank/DDBJ databases">
        <authorList>
            <person name="Bekaert M."/>
        </authorList>
    </citation>
    <scope>NUCLEOTIDE SEQUENCE</scope>
    <source>
        <strain evidence="15">IoA-00</strain>
    </source>
</reference>
<dbReference type="InterPro" id="IPR016067">
    <property type="entry name" value="S-AdoMet_deCO2ase_core"/>
</dbReference>
<dbReference type="UniPathway" id="UPA00331">
    <property type="reaction ID" value="UER00451"/>
</dbReference>
<comment type="pathway">
    <text evidence="2">Amine and polyamine biosynthesis; S-adenosylmethioninamine biosynthesis; S-adenosylmethioninamine from S-adenosyl-L-methionine: step 1/1.</text>
</comment>
<keyword evidence="6" id="KW-0210">Decarboxylase</keyword>
<dbReference type="OrthoDB" id="1068353at2759"/>
<evidence type="ECO:0000313" key="15">
    <source>
        <dbReference type="EMBL" id="CAF2865651.1"/>
    </source>
</evidence>
<dbReference type="GO" id="GO:0004014">
    <property type="term" value="F:adenosylmethionine decarboxylase activity"/>
    <property type="evidence" value="ECO:0007669"/>
    <property type="project" value="UniProtKB-EC"/>
</dbReference>
<evidence type="ECO:0000256" key="9">
    <source>
        <dbReference type="ARBA" id="ARBA00023115"/>
    </source>
</evidence>
<dbReference type="InterPro" id="IPR001985">
    <property type="entry name" value="S-AdoMet_decarboxylase_euk"/>
</dbReference>
<keyword evidence="10" id="KW-0865">Zymogen</keyword>
<comment type="cofactor">
    <cofactor evidence="1">
        <name>pyruvate</name>
        <dbReference type="ChEBI" id="CHEBI:15361"/>
    </cofactor>
</comment>
<evidence type="ECO:0000256" key="1">
    <source>
        <dbReference type="ARBA" id="ARBA00001928"/>
    </source>
</evidence>
<keyword evidence="9" id="KW-0620">Polyamine biosynthesis</keyword>
<evidence type="ECO:0000256" key="12">
    <source>
        <dbReference type="ARBA" id="ARBA00023270"/>
    </source>
</evidence>
<dbReference type="GO" id="GO:0008295">
    <property type="term" value="P:spermidine biosynthetic process"/>
    <property type="evidence" value="ECO:0007669"/>
    <property type="project" value="UniProtKB-KW"/>
</dbReference>
<dbReference type="GO" id="GO:0006597">
    <property type="term" value="P:spermine biosynthetic process"/>
    <property type="evidence" value="ECO:0007669"/>
    <property type="project" value="InterPro"/>
</dbReference>
<dbReference type="InterPro" id="IPR018166">
    <property type="entry name" value="S-AdoMet_deCO2ase_CS"/>
</dbReference>
<name>A0A7R8CMD0_LEPSM</name>
<evidence type="ECO:0000256" key="2">
    <source>
        <dbReference type="ARBA" id="ARBA00004911"/>
    </source>
</evidence>
<protein>
    <recommendedName>
        <fullName evidence="4">adenosylmethionine decarboxylase</fullName>
        <ecNumber evidence="4">4.1.1.50</ecNumber>
    </recommendedName>
</protein>
<dbReference type="PANTHER" id="PTHR11570">
    <property type="entry name" value="S-ADENOSYLMETHIONINE DECARBOXYLASE"/>
    <property type="match status" value="1"/>
</dbReference>
<evidence type="ECO:0000313" key="16">
    <source>
        <dbReference type="Proteomes" id="UP000675881"/>
    </source>
</evidence>
<keyword evidence="7" id="KW-0068">Autocatalytic cleavage</keyword>
<evidence type="ECO:0000256" key="11">
    <source>
        <dbReference type="ARBA" id="ARBA00023239"/>
    </source>
</evidence>
<dbReference type="Proteomes" id="UP000675881">
    <property type="component" value="Chromosome 2"/>
</dbReference>
<evidence type="ECO:0000256" key="3">
    <source>
        <dbReference type="ARBA" id="ARBA00008466"/>
    </source>
</evidence>
<dbReference type="PANTHER" id="PTHR11570:SF0">
    <property type="entry name" value="S-ADENOSYLMETHIONINE DECARBOXYLASE PROENZYME"/>
    <property type="match status" value="1"/>
</dbReference>
<evidence type="ECO:0000256" key="6">
    <source>
        <dbReference type="ARBA" id="ARBA00022793"/>
    </source>
</evidence>
<keyword evidence="8" id="KW-0745">Spermidine biosynthesis</keyword>
<keyword evidence="11 15" id="KW-0456">Lyase</keyword>
<dbReference type="EC" id="4.1.1.50" evidence="4"/>
<evidence type="ECO:0000256" key="10">
    <source>
        <dbReference type="ARBA" id="ARBA00023145"/>
    </source>
</evidence>
<dbReference type="NCBIfam" id="TIGR00535">
    <property type="entry name" value="SAM_DCase"/>
    <property type="match status" value="1"/>
</dbReference>
<evidence type="ECO:0000256" key="13">
    <source>
        <dbReference type="ARBA" id="ARBA00023317"/>
    </source>
</evidence>
<dbReference type="Pfam" id="PF01536">
    <property type="entry name" value="SAM_decarbox"/>
    <property type="match status" value="1"/>
</dbReference>
<evidence type="ECO:0000256" key="4">
    <source>
        <dbReference type="ARBA" id="ARBA00012357"/>
    </source>
</evidence>